<organism evidence="2 3">
    <name type="scientific">Ditylenchus dipsaci</name>
    <dbReference type="NCBI Taxonomy" id="166011"/>
    <lineage>
        <taxon>Eukaryota</taxon>
        <taxon>Metazoa</taxon>
        <taxon>Ecdysozoa</taxon>
        <taxon>Nematoda</taxon>
        <taxon>Chromadorea</taxon>
        <taxon>Rhabditida</taxon>
        <taxon>Tylenchina</taxon>
        <taxon>Tylenchomorpha</taxon>
        <taxon>Sphaerularioidea</taxon>
        <taxon>Anguinidae</taxon>
        <taxon>Anguininae</taxon>
        <taxon>Ditylenchus</taxon>
    </lineage>
</organism>
<dbReference type="InterPro" id="IPR000014">
    <property type="entry name" value="PAS"/>
</dbReference>
<feature type="region of interest" description="Disordered" evidence="1">
    <location>
        <begin position="123"/>
        <end position="152"/>
    </location>
</feature>
<evidence type="ECO:0000313" key="2">
    <source>
        <dbReference type="Proteomes" id="UP000887574"/>
    </source>
</evidence>
<name>A0A915DJ82_9BILA</name>
<dbReference type="Proteomes" id="UP000887574">
    <property type="component" value="Unplaced"/>
</dbReference>
<evidence type="ECO:0000256" key="1">
    <source>
        <dbReference type="SAM" id="MobiDB-lite"/>
    </source>
</evidence>
<dbReference type="Gene3D" id="3.30.450.20">
    <property type="entry name" value="PAS domain"/>
    <property type="match status" value="1"/>
</dbReference>
<protein>
    <submittedName>
        <fullName evidence="3">Uncharacterized protein</fullName>
    </submittedName>
</protein>
<evidence type="ECO:0000313" key="3">
    <source>
        <dbReference type="WBParaSite" id="jg20612"/>
    </source>
</evidence>
<keyword evidence="2" id="KW-1185">Reference proteome</keyword>
<dbReference type="InterPro" id="IPR035965">
    <property type="entry name" value="PAS-like_dom_sf"/>
</dbReference>
<proteinExistence type="predicted"/>
<reference evidence="3" key="1">
    <citation type="submission" date="2022-11" db="UniProtKB">
        <authorList>
            <consortium name="WormBaseParasite"/>
        </authorList>
    </citation>
    <scope>IDENTIFICATION</scope>
</reference>
<feature type="compositionally biased region" description="Polar residues" evidence="1">
    <location>
        <begin position="123"/>
        <end position="136"/>
    </location>
</feature>
<dbReference type="Pfam" id="PF14598">
    <property type="entry name" value="PAS_11"/>
    <property type="match status" value="1"/>
</dbReference>
<sequence length="248" mass="28332">MFQIGLGLDMKIVEVDDIALLQLGYKLEEILEINFYELLHPDATNLEGLVSAHKTLLKDAEASSSDCVFRLLCESAEPERICMKDQQKNNIPCIKATFQILSEQEAYAVMELQRHQLIKKNTVTDQSSQKISPTESSTRKQSKKRRNVASPPLQYQKQEIKFRGQTLPSPNTNVSIDLNNNEDLMENLETSFYLCSKSEEYHKDTGFTTDSLCSSLDTQELLLPPSELLYCPTLWPDFEKEIFSKILN</sequence>
<accession>A0A915DJ82</accession>
<dbReference type="CDD" id="cd00130">
    <property type="entry name" value="PAS"/>
    <property type="match status" value="1"/>
</dbReference>
<dbReference type="SUPFAM" id="SSF55785">
    <property type="entry name" value="PYP-like sensor domain (PAS domain)"/>
    <property type="match status" value="1"/>
</dbReference>
<dbReference type="AlphaFoldDB" id="A0A915DJ82"/>
<dbReference type="WBParaSite" id="jg20612">
    <property type="protein sequence ID" value="jg20612"/>
    <property type="gene ID" value="jg20612"/>
</dbReference>